<name>A0ACA7NYQ9_9PSED</name>
<dbReference type="EMBL" id="CP006852">
    <property type="protein sequence ID" value="AHC32831.1"/>
    <property type="molecule type" value="Genomic_DNA"/>
</dbReference>
<dbReference type="Proteomes" id="UP000018725">
    <property type="component" value="Chromosome"/>
</dbReference>
<accession>A0ACA7NYQ9</accession>
<evidence type="ECO:0000313" key="2">
    <source>
        <dbReference type="Proteomes" id="UP000018725"/>
    </source>
</evidence>
<sequence>MPEKHQKTALGRQATDYEALAPAGIFLIQIRSIYNFKDYFKR</sequence>
<keyword evidence="2" id="KW-1185">Reference proteome</keyword>
<reference evidence="1 2" key="1">
    <citation type="journal article" date="2014" name="Genome Announc.">
        <title>Complete Genome Sequence of Pseudomonas sp. Strain TKP, Isolated from a gamma-Hexachlorocyclohexane-Degrading Mixed Culture.</title>
        <authorList>
            <person name="Ohtsubo Y."/>
            <person name="Kishida K."/>
            <person name="Sato T."/>
            <person name="Tabata M."/>
            <person name="Kawasumi T."/>
            <person name="Ogura Y."/>
            <person name="Hayashi T."/>
            <person name="Tsuda M."/>
            <person name="Nagata Y."/>
        </authorList>
    </citation>
    <scope>NUCLEOTIDE SEQUENCE [LARGE SCALE GENOMIC DNA]</scope>
    <source>
        <strain evidence="1 2">TKP</strain>
    </source>
</reference>
<gene>
    <name evidence="1" type="ORF">U771_01345</name>
</gene>
<proteinExistence type="predicted"/>
<organism evidence="1 2">
    <name type="scientific">Pseudomonas gorinensis</name>
    <dbReference type="NCBI Taxonomy" id="3240790"/>
    <lineage>
        <taxon>Bacteria</taxon>
        <taxon>Pseudomonadati</taxon>
        <taxon>Pseudomonadota</taxon>
        <taxon>Gammaproteobacteria</taxon>
        <taxon>Pseudomonadales</taxon>
        <taxon>Pseudomonadaceae</taxon>
        <taxon>Pseudomonas</taxon>
    </lineage>
</organism>
<evidence type="ECO:0000313" key="1">
    <source>
        <dbReference type="EMBL" id="AHC32831.1"/>
    </source>
</evidence>
<protein>
    <submittedName>
        <fullName evidence="1">Uncharacterized protein</fullName>
    </submittedName>
</protein>